<organism evidence="1 2">
    <name type="scientific">Schistosoma margrebowiei</name>
    <dbReference type="NCBI Taxonomy" id="48269"/>
    <lineage>
        <taxon>Eukaryota</taxon>
        <taxon>Metazoa</taxon>
        <taxon>Spiralia</taxon>
        <taxon>Lophotrochozoa</taxon>
        <taxon>Platyhelminthes</taxon>
        <taxon>Trematoda</taxon>
        <taxon>Digenea</taxon>
        <taxon>Strigeidida</taxon>
        <taxon>Schistosomatoidea</taxon>
        <taxon>Schistosomatidae</taxon>
        <taxon>Schistosoma</taxon>
    </lineage>
</organism>
<accession>A0A3P7Y576</accession>
<gene>
    <name evidence="1" type="ORF">SMRZ_LOCUS8669</name>
</gene>
<dbReference type="EMBL" id="UZAI01003848">
    <property type="protein sequence ID" value="VDO82696.1"/>
    <property type="molecule type" value="Genomic_DNA"/>
</dbReference>
<dbReference type="Proteomes" id="UP000277204">
    <property type="component" value="Unassembled WGS sequence"/>
</dbReference>
<name>A0A3P7Y576_9TREM</name>
<sequence>MEQSFLKVLSCQTGRLKSIKTKSNKHKVQRRSCTADCTEV</sequence>
<reference evidence="1 2" key="1">
    <citation type="submission" date="2018-11" db="EMBL/GenBank/DDBJ databases">
        <authorList>
            <consortium name="Pathogen Informatics"/>
        </authorList>
    </citation>
    <scope>NUCLEOTIDE SEQUENCE [LARGE SCALE GENOMIC DNA]</scope>
    <source>
        <strain evidence="1 2">Zambia</strain>
    </source>
</reference>
<dbReference type="AlphaFoldDB" id="A0A3P7Y576"/>
<proteinExistence type="predicted"/>
<evidence type="ECO:0000313" key="1">
    <source>
        <dbReference type="EMBL" id="VDO82696.1"/>
    </source>
</evidence>
<protein>
    <submittedName>
        <fullName evidence="1">Uncharacterized protein</fullName>
    </submittedName>
</protein>
<evidence type="ECO:0000313" key="2">
    <source>
        <dbReference type="Proteomes" id="UP000277204"/>
    </source>
</evidence>
<keyword evidence="2" id="KW-1185">Reference proteome</keyword>